<protein>
    <submittedName>
        <fullName evidence="16">Zgc:114123</fullName>
    </submittedName>
</protein>
<reference evidence="16" key="3">
    <citation type="submission" date="2025-09" db="UniProtKB">
        <authorList>
            <consortium name="Ensembl"/>
        </authorList>
    </citation>
    <scope>IDENTIFICATION</scope>
</reference>
<organism evidence="16 17">
    <name type="scientific">Lepisosteus oculatus</name>
    <name type="common">Spotted gar</name>
    <dbReference type="NCBI Taxonomy" id="7918"/>
    <lineage>
        <taxon>Eukaryota</taxon>
        <taxon>Metazoa</taxon>
        <taxon>Chordata</taxon>
        <taxon>Craniata</taxon>
        <taxon>Vertebrata</taxon>
        <taxon>Euteleostomi</taxon>
        <taxon>Actinopterygii</taxon>
        <taxon>Neopterygii</taxon>
        <taxon>Holostei</taxon>
        <taxon>Semionotiformes</taxon>
        <taxon>Lepisosteidae</taxon>
        <taxon>Lepisosteus</taxon>
    </lineage>
</organism>
<keyword evidence="5" id="KW-0813">Transport</keyword>
<dbReference type="GO" id="GO:0036089">
    <property type="term" value="P:cleavage furrow formation"/>
    <property type="evidence" value="ECO:0000318"/>
    <property type="project" value="GO_Central"/>
</dbReference>
<keyword evidence="7" id="KW-0963">Cytoplasm</keyword>
<dbReference type="Bgee" id="ENSLOCG00000004528">
    <property type="expression patterns" value="Expressed in ovary"/>
</dbReference>
<evidence type="ECO:0000256" key="7">
    <source>
        <dbReference type="ARBA" id="ARBA00022490"/>
    </source>
</evidence>
<evidence type="ECO:0000259" key="15">
    <source>
        <dbReference type="PROSITE" id="PS51377"/>
    </source>
</evidence>
<evidence type="ECO:0000313" key="16">
    <source>
        <dbReference type="Ensembl" id="ENSLOCP00000005417.1"/>
    </source>
</evidence>
<evidence type="ECO:0000256" key="6">
    <source>
        <dbReference type="ARBA" id="ARBA00022475"/>
    </source>
</evidence>
<evidence type="ECO:0000256" key="5">
    <source>
        <dbReference type="ARBA" id="ARBA00022448"/>
    </source>
</evidence>
<keyword evidence="13" id="KW-0968">Cytoplasmic vesicle</keyword>
<keyword evidence="12" id="KW-0206">Cytoskeleton</keyword>
<keyword evidence="10" id="KW-0472">Membrane</keyword>
<dbReference type="InterPro" id="IPR029901">
    <property type="entry name" value="Spire"/>
</dbReference>
<dbReference type="Proteomes" id="UP000018468">
    <property type="component" value="Linkage group LG18"/>
</dbReference>
<dbReference type="CDD" id="cd15748">
    <property type="entry name" value="FYVE_SPIR"/>
    <property type="match status" value="1"/>
</dbReference>
<evidence type="ECO:0000256" key="14">
    <source>
        <dbReference type="SAM" id="MobiDB-lite"/>
    </source>
</evidence>
<reference evidence="16" key="2">
    <citation type="submission" date="2025-08" db="UniProtKB">
        <authorList>
            <consortium name="Ensembl"/>
        </authorList>
    </citation>
    <scope>IDENTIFICATION</scope>
</reference>
<dbReference type="GO" id="GO:0040038">
    <property type="term" value="P:polar body extrusion after meiotic divisions"/>
    <property type="evidence" value="ECO:0000318"/>
    <property type="project" value="GO_Central"/>
</dbReference>
<dbReference type="EMBL" id="AHAT01025257">
    <property type="status" value="NOT_ANNOTATED_CDS"/>
    <property type="molecule type" value="Genomic_DNA"/>
</dbReference>
<reference evidence="17" key="1">
    <citation type="submission" date="2011-12" db="EMBL/GenBank/DDBJ databases">
        <title>The Draft Genome of Lepisosteus oculatus.</title>
        <authorList>
            <consortium name="The Broad Institute Genome Assembly &amp; Analysis Group"/>
            <consortium name="Computational R&amp;D Group"/>
            <consortium name="and Sequencing Platform"/>
            <person name="Di Palma F."/>
            <person name="Alfoldi J."/>
            <person name="Johnson J."/>
            <person name="Berlin A."/>
            <person name="Gnerre S."/>
            <person name="Jaffe D."/>
            <person name="MacCallum I."/>
            <person name="Young S."/>
            <person name="Walker B.J."/>
            <person name="Lander E.S."/>
            <person name="Lindblad-Toh K."/>
        </authorList>
    </citation>
    <scope>NUCLEOTIDE SEQUENCE [LARGE SCALE GENOMIC DNA]</scope>
</reference>
<accession>W5MAK8</accession>
<dbReference type="GO" id="GO:0005938">
    <property type="term" value="C:cell cortex"/>
    <property type="evidence" value="ECO:0000318"/>
    <property type="project" value="GO_Central"/>
</dbReference>
<dbReference type="AlphaFoldDB" id="W5MAK8"/>
<dbReference type="PROSITE" id="PS51377">
    <property type="entry name" value="KIND"/>
    <property type="match status" value="1"/>
</dbReference>
<dbReference type="SMART" id="SM00750">
    <property type="entry name" value="KIND"/>
    <property type="match status" value="1"/>
</dbReference>
<dbReference type="GO" id="GO:0048193">
    <property type="term" value="P:Golgi vesicle transport"/>
    <property type="evidence" value="ECO:0000318"/>
    <property type="project" value="GO_Central"/>
</dbReference>
<evidence type="ECO:0000256" key="12">
    <source>
        <dbReference type="ARBA" id="ARBA00023212"/>
    </source>
</evidence>
<dbReference type="Pfam" id="PF16474">
    <property type="entry name" value="KIND"/>
    <property type="match status" value="2"/>
</dbReference>
<feature type="compositionally biased region" description="Basic and acidic residues" evidence="14">
    <location>
        <begin position="339"/>
        <end position="358"/>
    </location>
</feature>
<comment type="similarity">
    <text evidence="4">Belongs to the spire family.</text>
</comment>
<comment type="subcellular location">
    <subcellularLocation>
        <location evidence="3">Cell membrane</location>
        <topology evidence="3">Peripheral membrane protein</topology>
        <orientation evidence="3">Cytoplasmic side</orientation>
    </subcellularLocation>
    <subcellularLocation>
        <location evidence="2">Cytoplasm</location>
        <location evidence="2">Cytoskeleton</location>
    </subcellularLocation>
    <subcellularLocation>
        <location evidence="1">Cytoplasmic vesicle membrane</location>
        <topology evidence="1">Peripheral membrane protein</topology>
        <orientation evidence="1">Cytoplasmic side</orientation>
    </subcellularLocation>
</comment>
<keyword evidence="9" id="KW-0653">Protein transport</keyword>
<evidence type="ECO:0000256" key="11">
    <source>
        <dbReference type="ARBA" id="ARBA00023203"/>
    </source>
</evidence>
<dbReference type="eggNOG" id="ENOG502R9W2">
    <property type="taxonomic scope" value="Eukaryota"/>
</dbReference>
<dbReference type="GO" id="GO:0015031">
    <property type="term" value="P:protein transport"/>
    <property type="evidence" value="ECO:0007669"/>
    <property type="project" value="UniProtKB-KW"/>
</dbReference>
<dbReference type="InterPro" id="IPR011011">
    <property type="entry name" value="Znf_FYVE_PHD"/>
</dbReference>
<dbReference type="GO" id="GO:0005886">
    <property type="term" value="C:plasma membrane"/>
    <property type="evidence" value="ECO:0007669"/>
    <property type="project" value="UniProtKB-SubCell"/>
</dbReference>
<evidence type="ECO:0000256" key="10">
    <source>
        <dbReference type="ARBA" id="ARBA00023136"/>
    </source>
</evidence>
<keyword evidence="11" id="KW-0009">Actin-binding</keyword>
<evidence type="ECO:0000256" key="4">
    <source>
        <dbReference type="ARBA" id="ARBA00010956"/>
    </source>
</evidence>
<feature type="region of interest" description="Disordered" evidence="14">
    <location>
        <begin position="331"/>
        <end position="358"/>
    </location>
</feature>
<dbReference type="InParanoid" id="W5MAK8"/>
<dbReference type="PANTHER" id="PTHR21345">
    <property type="entry name" value="SPIRE"/>
    <property type="match status" value="1"/>
</dbReference>
<keyword evidence="8" id="KW-0677">Repeat</keyword>
<dbReference type="GO" id="GO:0005856">
    <property type="term" value="C:cytoskeleton"/>
    <property type="evidence" value="ECO:0007669"/>
    <property type="project" value="UniProtKB-SubCell"/>
</dbReference>
<evidence type="ECO:0000256" key="2">
    <source>
        <dbReference type="ARBA" id="ARBA00004245"/>
    </source>
</evidence>
<dbReference type="Ensembl" id="ENSLOCT00000005425.1">
    <property type="protein sequence ID" value="ENSLOCP00000005417.1"/>
    <property type="gene ID" value="ENSLOCG00000004528.1"/>
</dbReference>
<dbReference type="OMA" id="WPSMDIC"/>
<dbReference type="GO" id="GO:0051295">
    <property type="term" value="P:establishment of meiotic spindle localization"/>
    <property type="evidence" value="ECO:0000318"/>
    <property type="project" value="GO_Central"/>
</dbReference>
<dbReference type="PANTHER" id="PTHR21345:SF9">
    <property type="entry name" value="KIND DOMAIN-CONTAINING PROTEIN"/>
    <property type="match status" value="1"/>
</dbReference>
<evidence type="ECO:0000313" key="17">
    <source>
        <dbReference type="Proteomes" id="UP000018468"/>
    </source>
</evidence>
<dbReference type="CDD" id="cd22066">
    <property type="entry name" value="WH2_Spire"/>
    <property type="match status" value="1"/>
</dbReference>
<dbReference type="HOGENOM" id="CLU_018839_0_0_1"/>
<evidence type="ECO:0000256" key="13">
    <source>
        <dbReference type="ARBA" id="ARBA00023329"/>
    </source>
</evidence>
<dbReference type="GO" id="GO:0030659">
    <property type="term" value="C:cytoplasmic vesicle membrane"/>
    <property type="evidence" value="ECO:0000318"/>
    <property type="project" value="GO_Central"/>
</dbReference>
<name>W5MAK8_LEPOC</name>
<dbReference type="SUPFAM" id="SSF57903">
    <property type="entry name" value="FYVE/PHD zinc finger"/>
    <property type="match status" value="1"/>
</dbReference>
<keyword evidence="6" id="KW-1003">Cell membrane</keyword>
<keyword evidence="17" id="KW-1185">Reference proteome</keyword>
<evidence type="ECO:0000256" key="9">
    <source>
        <dbReference type="ARBA" id="ARBA00022927"/>
    </source>
</evidence>
<evidence type="ECO:0000256" key="8">
    <source>
        <dbReference type="ARBA" id="ARBA00022737"/>
    </source>
</evidence>
<dbReference type="InterPro" id="IPR011019">
    <property type="entry name" value="KIND_dom"/>
</dbReference>
<evidence type="ECO:0000256" key="1">
    <source>
        <dbReference type="ARBA" id="ARBA00004180"/>
    </source>
</evidence>
<feature type="domain" description="KIND" evidence="15">
    <location>
        <begin position="13"/>
        <end position="186"/>
    </location>
</feature>
<sequence>MGDSKCLSDSYHISLSEILELQGQPVSEEQAWALCYQLSSLMVQSQRLQGCGDLSRWKAPWITGMESVLLKNDGTVVLKTKERIKGSFELQTEDDMVDFLGRMIYSCLDWGLGSNVERDLSETLEILICQMTKLDTSHNRPGEPFQPVCTFSEVIQVCEARLYSPAMAAHHYRAICSILFAETVDICRYLQKIQNAKETLQKLVNKSDGSIVTPVTTDWVFTWKHVIEELRTGVKLKSRSERRNVTAPAQAPLSPYEQLLRDIQSKRYTLRKVKAVGNLPKRDPHEALLDFVRSNPRLRPASDRKLKKRPKEAASLHELLMEEIRSAAKLQPLSSHRRRQEDSRYLENSDEKLCENASNKPDRDLKFFPLLSSSPIDLLSNPSGHRKRSKSFDSFELEKKSIKKKKLGTMINKIADVIRVRQAEMGRLQNLSYNSYTNLRVCACCQKRSLYFTWHNSCYFCNRVVCPECCIEMLLPNKWCMNLPVSFFKKIVVTKEALLMGQDIENTFWQERWSWDSTRVPLVLESRVIKTAPQHRLAMKDWYSKDICVRCKNFLVEACDAVLSLRASPVPREI</sequence>
<dbReference type="GO" id="GO:0051639">
    <property type="term" value="P:actin filament network formation"/>
    <property type="evidence" value="ECO:0000318"/>
    <property type="project" value="GO_Central"/>
</dbReference>
<dbReference type="GO" id="GO:0008017">
    <property type="term" value="F:microtubule binding"/>
    <property type="evidence" value="ECO:0000318"/>
    <property type="project" value="GO_Central"/>
</dbReference>
<dbReference type="GO" id="GO:0003779">
    <property type="term" value="F:actin binding"/>
    <property type="evidence" value="ECO:0007669"/>
    <property type="project" value="UniProtKB-KW"/>
</dbReference>
<dbReference type="Gene3D" id="1.10.510.10">
    <property type="entry name" value="Transferase(Phosphotransferase) domain 1"/>
    <property type="match status" value="1"/>
</dbReference>
<evidence type="ECO:0000256" key="3">
    <source>
        <dbReference type="ARBA" id="ARBA00004413"/>
    </source>
</evidence>
<dbReference type="GO" id="GO:0045010">
    <property type="term" value="P:actin nucleation"/>
    <property type="evidence" value="ECO:0007669"/>
    <property type="project" value="InterPro"/>
</dbReference>
<dbReference type="GeneTree" id="ENSGT00390000003058"/>
<proteinExistence type="inferred from homology"/>
<dbReference type="STRING" id="7918.ENSLOCP00000005417"/>